<evidence type="ECO:0000256" key="1">
    <source>
        <dbReference type="ARBA" id="ARBA00023122"/>
    </source>
</evidence>
<sequence length="400" mass="46029">MPLPPAYLPTLEEILDRTPVTVTPDTPILDVLSLMNRVSQNRGDEEISIDRPRSYTLITQKTTLLGVFTERDVTRLSANGANLTTMTVGQGMTREPIVLKHTEYRDLFAVLSIFKQHRIRHLPILDDLGQLMGVVSQDKLHDALHPANLLKMYSVAEAMSDRVVRASPTTSVLELARQMSEHRVSCIVITNDTNLTVEDAPPLQPIGIVTERDLVEYQLRGLNIDRLPAAEVMSTPLASVRFQDSLWIARQEMQRLRVRRLVVVGEQEELRGILTQTSVLERLNPYQMYQAIGALQEQVHQLQQERIQVLQHRNAELQQANIRLQAQIEECQQAKEARYRSEEKFRQFAEHIRDVIWMCDRVPDRLLYISPAYERVWGRSGQRLYDDLYSIMETIDPEDC</sequence>
<evidence type="ECO:0000256" key="3">
    <source>
        <dbReference type="SAM" id="Coils"/>
    </source>
</evidence>
<accession>A0A928VXL3</accession>
<dbReference type="Gene3D" id="3.30.450.20">
    <property type="entry name" value="PAS domain"/>
    <property type="match status" value="1"/>
</dbReference>
<evidence type="ECO:0000313" key="7">
    <source>
        <dbReference type="Proteomes" id="UP000621799"/>
    </source>
</evidence>
<evidence type="ECO:0000259" key="4">
    <source>
        <dbReference type="PROSITE" id="PS50112"/>
    </source>
</evidence>
<dbReference type="Proteomes" id="UP000621799">
    <property type="component" value="Unassembled WGS sequence"/>
</dbReference>
<protein>
    <submittedName>
        <fullName evidence="6">CBS domain-containing protein</fullName>
    </submittedName>
</protein>
<dbReference type="Gene3D" id="3.10.580.10">
    <property type="entry name" value="CBS-domain"/>
    <property type="match status" value="2"/>
</dbReference>
<dbReference type="AlphaFoldDB" id="A0A928VXL3"/>
<keyword evidence="1 2" id="KW-0129">CBS domain</keyword>
<dbReference type="Pfam" id="PF00571">
    <property type="entry name" value="CBS"/>
    <property type="match status" value="4"/>
</dbReference>
<feature type="coiled-coil region" evidence="3">
    <location>
        <begin position="300"/>
        <end position="337"/>
    </location>
</feature>
<dbReference type="RefSeq" id="WP_264321376.1">
    <property type="nucleotide sequence ID" value="NZ_JADEXN010000157.1"/>
</dbReference>
<dbReference type="InterPro" id="IPR000014">
    <property type="entry name" value="PAS"/>
</dbReference>
<evidence type="ECO:0000256" key="2">
    <source>
        <dbReference type="PROSITE-ProRule" id="PRU00703"/>
    </source>
</evidence>
<reference evidence="6" key="1">
    <citation type="submission" date="2020-10" db="EMBL/GenBank/DDBJ databases">
        <authorList>
            <person name="Castelo-Branco R."/>
            <person name="Eusebio N."/>
            <person name="Adriana R."/>
            <person name="Vieira A."/>
            <person name="Brugerolle De Fraissinette N."/>
            <person name="Rezende De Castro R."/>
            <person name="Schneider M.P."/>
            <person name="Vasconcelos V."/>
            <person name="Leao P.N."/>
        </authorList>
    </citation>
    <scope>NUCLEOTIDE SEQUENCE</scope>
    <source>
        <strain evidence="6">LEGE 11467</strain>
    </source>
</reference>
<keyword evidence="7" id="KW-1185">Reference proteome</keyword>
<dbReference type="InterPro" id="IPR035965">
    <property type="entry name" value="PAS-like_dom_sf"/>
</dbReference>
<dbReference type="InterPro" id="IPR046342">
    <property type="entry name" value="CBS_dom_sf"/>
</dbReference>
<dbReference type="SMART" id="SM00116">
    <property type="entry name" value="CBS"/>
    <property type="match status" value="4"/>
</dbReference>
<feature type="domain" description="CBS" evidence="5">
    <location>
        <begin position="92"/>
        <end position="152"/>
    </location>
</feature>
<evidence type="ECO:0000259" key="5">
    <source>
        <dbReference type="PROSITE" id="PS51371"/>
    </source>
</evidence>
<comment type="caution">
    <text evidence="6">The sequence shown here is derived from an EMBL/GenBank/DDBJ whole genome shotgun (WGS) entry which is preliminary data.</text>
</comment>
<dbReference type="PANTHER" id="PTHR43080">
    <property type="entry name" value="CBS DOMAIN-CONTAINING PROTEIN CBSX3, MITOCHONDRIAL"/>
    <property type="match status" value="1"/>
</dbReference>
<dbReference type="InterPro" id="IPR000644">
    <property type="entry name" value="CBS_dom"/>
</dbReference>
<dbReference type="InterPro" id="IPR051257">
    <property type="entry name" value="Diverse_CBS-Domain"/>
</dbReference>
<dbReference type="SUPFAM" id="SSF54631">
    <property type="entry name" value="CBS-domain pair"/>
    <property type="match status" value="2"/>
</dbReference>
<feature type="domain" description="CBS" evidence="5">
    <location>
        <begin position="159"/>
        <end position="226"/>
    </location>
</feature>
<dbReference type="CDD" id="cd17774">
    <property type="entry name" value="CBS_two-component_sensor_histidine_kinase_repeat2"/>
    <property type="match status" value="1"/>
</dbReference>
<evidence type="ECO:0000313" key="6">
    <source>
        <dbReference type="EMBL" id="MBE9041148.1"/>
    </source>
</evidence>
<dbReference type="SUPFAM" id="SSF55785">
    <property type="entry name" value="PYP-like sensor domain (PAS domain)"/>
    <property type="match status" value="1"/>
</dbReference>
<feature type="domain" description="PAS" evidence="4">
    <location>
        <begin position="341"/>
        <end position="400"/>
    </location>
</feature>
<dbReference type="PROSITE" id="PS50112">
    <property type="entry name" value="PAS"/>
    <property type="match status" value="1"/>
</dbReference>
<feature type="domain" description="CBS" evidence="5">
    <location>
        <begin position="233"/>
        <end position="292"/>
    </location>
</feature>
<dbReference type="PROSITE" id="PS51371">
    <property type="entry name" value="CBS"/>
    <property type="match status" value="4"/>
</dbReference>
<proteinExistence type="predicted"/>
<name>A0A928VXL3_9CYAN</name>
<gene>
    <name evidence="6" type="ORF">IQ235_10200</name>
</gene>
<dbReference type="EMBL" id="JADEXN010000157">
    <property type="protein sequence ID" value="MBE9041148.1"/>
    <property type="molecule type" value="Genomic_DNA"/>
</dbReference>
<dbReference type="PANTHER" id="PTHR43080:SF2">
    <property type="entry name" value="CBS DOMAIN-CONTAINING PROTEIN"/>
    <property type="match status" value="1"/>
</dbReference>
<feature type="domain" description="CBS" evidence="5">
    <location>
        <begin position="15"/>
        <end position="83"/>
    </location>
</feature>
<dbReference type="CDD" id="cd04620">
    <property type="entry name" value="CBS_two-component_sensor_histidine_kinase_repeat1"/>
    <property type="match status" value="1"/>
</dbReference>
<organism evidence="6 7">
    <name type="scientific">Zarconia navalis LEGE 11467</name>
    <dbReference type="NCBI Taxonomy" id="1828826"/>
    <lineage>
        <taxon>Bacteria</taxon>
        <taxon>Bacillati</taxon>
        <taxon>Cyanobacteriota</taxon>
        <taxon>Cyanophyceae</taxon>
        <taxon>Oscillatoriophycideae</taxon>
        <taxon>Oscillatoriales</taxon>
        <taxon>Oscillatoriales incertae sedis</taxon>
        <taxon>Zarconia</taxon>
        <taxon>Zarconia navalis</taxon>
    </lineage>
</organism>
<keyword evidence="3" id="KW-0175">Coiled coil</keyword>